<feature type="transmembrane region" description="Helical" evidence="2">
    <location>
        <begin position="520"/>
        <end position="538"/>
    </location>
</feature>
<proteinExistence type="predicted"/>
<organism evidence="3 4">
    <name type="scientific">Gonium pectorale</name>
    <name type="common">Green alga</name>
    <dbReference type="NCBI Taxonomy" id="33097"/>
    <lineage>
        <taxon>Eukaryota</taxon>
        <taxon>Viridiplantae</taxon>
        <taxon>Chlorophyta</taxon>
        <taxon>core chlorophytes</taxon>
        <taxon>Chlorophyceae</taxon>
        <taxon>CS clade</taxon>
        <taxon>Chlamydomonadales</taxon>
        <taxon>Volvocaceae</taxon>
        <taxon>Gonium</taxon>
    </lineage>
</organism>
<evidence type="ECO:0000256" key="1">
    <source>
        <dbReference type="SAM" id="MobiDB-lite"/>
    </source>
</evidence>
<keyword evidence="2" id="KW-1133">Transmembrane helix</keyword>
<dbReference type="AlphaFoldDB" id="A0A150GUC9"/>
<feature type="transmembrane region" description="Helical" evidence="2">
    <location>
        <begin position="464"/>
        <end position="483"/>
    </location>
</feature>
<evidence type="ECO:0000313" key="3">
    <source>
        <dbReference type="EMBL" id="KXZ53394.1"/>
    </source>
</evidence>
<protein>
    <submittedName>
        <fullName evidence="3">Uncharacterized protein</fullName>
    </submittedName>
</protein>
<name>A0A150GUC9_GONPE</name>
<dbReference type="Proteomes" id="UP000075714">
    <property type="component" value="Unassembled WGS sequence"/>
</dbReference>
<keyword evidence="4" id="KW-1185">Reference proteome</keyword>
<comment type="caution">
    <text evidence="3">The sequence shown here is derived from an EMBL/GenBank/DDBJ whole genome shotgun (WGS) entry which is preliminary data.</text>
</comment>
<dbReference type="OrthoDB" id="549078at2759"/>
<evidence type="ECO:0000256" key="2">
    <source>
        <dbReference type="SAM" id="Phobius"/>
    </source>
</evidence>
<feature type="transmembrane region" description="Helical" evidence="2">
    <location>
        <begin position="544"/>
        <end position="563"/>
    </location>
</feature>
<accession>A0A150GUC9</accession>
<feature type="region of interest" description="Disordered" evidence="1">
    <location>
        <begin position="434"/>
        <end position="454"/>
    </location>
</feature>
<feature type="transmembrane region" description="Helical" evidence="2">
    <location>
        <begin position="495"/>
        <end position="513"/>
    </location>
</feature>
<reference evidence="4" key="1">
    <citation type="journal article" date="2016" name="Nat. Commun.">
        <title>The Gonium pectorale genome demonstrates co-option of cell cycle regulation during the evolution of multicellularity.</title>
        <authorList>
            <person name="Hanschen E.R."/>
            <person name="Marriage T.N."/>
            <person name="Ferris P.J."/>
            <person name="Hamaji T."/>
            <person name="Toyoda A."/>
            <person name="Fujiyama A."/>
            <person name="Neme R."/>
            <person name="Noguchi H."/>
            <person name="Minakuchi Y."/>
            <person name="Suzuki M."/>
            <person name="Kawai-Toyooka H."/>
            <person name="Smith D.R."/>
            <person name="Sparks H."/>
            <person name="Anderson J."/>
            <person name="Bakaric R."/>
            <person name="Luria V."/>
            <person name="Karger A."/>
            <person name="Kirschner M.W."/>
            <person name="Durand P.M."/>
            <person name="Michod R.E."/>
            <person name="Nozaki H."/>
            <person name="Olson B.J."/>
        </authorList>
    </citation>
    <scope>NUCLEOTIDE SEQUENCE [LARGE SCALE GENOMIC DNA]</scope>
    <source>
        <strain evidence="4">NIES-2863</strain>
    </source>
</reference>
<keyword evidence="2" id="KW-0812">Transmembrane</keyword>
<keyword evidence="2" id="KW-0472">Membrane</keyword>
<dbReference type="EMBL" id="LSYV01000008">
    <property type="protein sequence ID" value="KXZ53394.1"/>
    <property type="molecule type" value="Genomic_DNA"/>
</dbReference>
<sequence length="589" mass="59174">MSSCHASPIVAVCADDGCRWSGCGSLVGQPVSAIVDAALCDELSACVDTAAGDAVAEFCIAWPPTFTAGGPAESVELRAALTAGACACAATGAPVATGAASGGGGMAAALSSLCGRLLCVAEDVVVAEERMSVDGVGCASARVRLASEHPGVTSCVLSPAKGMPSLQALRDSAPLLGLPPAAREEAHRLLWRMMHEALPPAHSELPFDPEAFASPLASLPAKLQAALCWAWTHHFRAFAQDWSFLLEYHPPAPAHLPTATMWAGHEAPCGAAFAAGPETKPNGPIEPDASADYGSVMVQMASFLRDNRMFACLATLLQSAVERGMRIEPDGSCSFGPQQRGPEVEELACHEAEVAEADDGYSWLLSSPLPDVLMSAYASADNNDTDGAAAAADCVPPLHALLETLGDEDGAAAAAAACDGDGAAVLAAEGPAGASLTGRKEHNPEAAAAGPDATRRVRQPPLPLLLLLVALLVALTAAAAQRAGGGAAFGVWRSIQAAVLPYGAVTLLAAAGFRRLAGALRLGAAAGHATLAAAAALAAAPVQALASAAVTAVLLLPVGPAAAPPAAVQRRAAAPGPVFGAAGQRLVYE</sequence>
<gene>
    <name evidence="3" type="ORF">GPECTOR_7g1290</name>
</gene>
<evidence type="ECO:0000313" key="4">
    <source>
        <dbReference type="Proteomes" id="UP000075714"/>
    </source>
</evidence>